<evidence type="ECO:0000259" key="6">
    <source>
        <dbReference type="Pfam" id="PF18201"/>
    </source>
</evidence>
<dbReference type="GO" id="GO:0097255">
    <property type="term" value="C:R2TP complex"/>
    <property type="evidence" value="ECO:0007669"/>
    <property type="project" value="TreeGrafter"/>
</dbReference>
<dbReference type="InterPro" id="IPR041442">
    <property type="entry name" value="PIH1D1/2/3_CS-like"/>
</dbReference>
<organism evidence="7">
    <name type="scientific">Timema bartmani</name>
    <dbReference type="NCBI Taxonomy" id="61472"/>
    <lineage>
        <taxon>Eukaryota</taxon>
        <taxon>Metazoa</taxon>
        <taxon>Ecdysozoa</taxon>
        <taxon>Arthropoda</taxon>
        <taxon>Hexapoda</taxon>
        <taxon>Insecta</taxon>
        <taxon>Pterygota</taxon>
        <taxon>Neoptera</taxon>
        <taxon>Polyneoptera</taxon>
        <taxon>Phasmatodea</taxon>
        <taxon>Timematodea</taxon>
        <taxon>Timematoidea</taxon>
        <taxon>Timematidae</taxon>
        <taxon>Timema</taxon>
    </lineage>
</organism>
<dbReference type="GO" id="GO:0006364">
    <property type="term" value="P:rRNA processing"/>
    <property type="evidence" value="ECO:0007669"/>
    <property type="project" value="TreeGrafter"/>
</dbReference>
<comment type="similarity">
    <text evidence="1">Belongs to the PIH1 family.</text>
</comment>
<dbReference type="AlphaFoldDB" id="A0A7R9I485"/>
<name>A0A7R9I485_9NEOP</name>
<feature type="region of interest" description="Disordered" evidence="4">
    <location>
        <begin position="367"/>
        <end position="392"/>
    </location>
</feature>
<evidence type="ECO:0000313" key="7">
    <source>
        <dbReference type="EMBL" id="CAD7446824.1"/>
    </source>
</evidence>
<gene>
    <name evidence="7" type="ORF">TBIB3V08_LOCUS9147</name>
</gene>
<feature type="domain" description="PIH1D1/2/3 CS-like" evidence="6">
    <location>
        <begin position="299"/>
        <end position="362"/>
    </location>
</feature>
<evidence type="ECO:0000259" key="5">
    <source>
        <dbReference type="Pfam" id="PF08190"/>
    </source>
</evidence>
<dbReference type="PANTHER" id="PTHR22997:SF0">
    <property type="entry name" value="PIH1 DOMAIN-CONTAINING PROTEIN 1"/>
    <property type="match status" value="1"/>
</dbReference>
<dbReference type="GO" id="GO:0000492">
    <property type="term" value="P:box C/D snoRNP assembly"/>
    <property type="evidence" value="ECO:0007669"/>
    <property type="project" value="TreeGrafter"/>
</dbReference>
<evidence type="ECO:0000256" key="2">
    <source>
        <dbReference type="ARBA" id="ARBA00040540"/>
    </source>
</evidence>
<sequence length="392" mass="43208">MDENNPLTPASTARVMVVSTPHTDSGDSGSISSGSTGELILLKLFPWVNLSLTCFCRHVLQGAILAMDWTENDKLFPWVNLSLTCFCRHVLQGAILAMDWTENDGEFVVQSQLGVLRVFINVCHTSGLPNPPKDVSDEELIKILASDEPTGFRVPMSIGEASEHPDKSGNPSIVYDVAVSSDFFAKVETSPIFKSFLVSVVLEGVQNKYDITLDTEEVVILKNRKVMGSLRPHRVQQREVNTQGPLIQEVYPPINTSSSSSKSKLKQGSSMVEKLDTVLPTSQTKERKPEYKIICEPAEGEPQHLVGEFKLTDVLSSQELTLDVGEDRIVLEGRKKGYLIDVFVPYLIDQDNTSALFDTSTRVRSIPGPRSGGFKSQSASLRGVGKQDYTKM</sequence>
<dbReference type="InterPro" id="IPR050734">
    <property type="entry name" value="PIH1/Kintoun_subfamily"/>
</dbReference>
<dbReference type="EMBL" id="OD568323">
    <property type="protein sequence ID" value="CAD7446824.1"/>
    <property type="molecule type" value="Genomic_DNA"/>
</dbReference>
<evidence type="ECO:0000256" key="3">
    <source>
        <dbReference type="ARBA" id="ARBA00046233"/>
    </source>
</evidence>
<reference evidence="7" key="1">
    <citation type="submission" date="2020-11" db="EMBL/GenBank/DDBJ databases">
        <authorList>
            <person name="Tran Van P."/>
        </authorList>
    </citation>
    <scope>NUCLEOTIDE SEQUENCE</scope>
</reference>
<feature type="compositionally biased region" description="Low complexity" evidence="4">
    <location>
        <begin position="257"/>
        <end position="269"/>
    </location>
</feature>
<evidence type="ECO:0000256" key="4">
    <source>
        <dbReference type="SAM" id="MobiDB-lite"/>
    </source>
</evidence>
<dbReference type="PANTHER" id="PTHR22997">
    <property type="entry name" value="PIH1 DOMAIN-CONTAINING PROTEIN 1"/>
    <property type="match status" value="1"/>
</dbReference>
<dbReference type="GO" id="GO:0005737">
    <property type="term" value="C:cytoplasm"/>
    <property type="evidence" value="ECO:0007669"/>
    <property type="project" value="TreeGrafter"/>
</dbReference>
<feature type="region of interest" description="Disordered" evidence="4">
    <location>
        <begin position="250"/>
        <end position="269"/>
    </location>
</feature>
<comment type="function">
    <text evidence="3">Involved in the assembly of C/D box small nucleolar ribonucleoprotein (snoRNP) particles. Recruits the SWI/SNF complex to the core promoter of rRNA genes and enhances pre-rRNA transcription. Mediates interaction of TELO2 with the R2TP complex which is necessary for the stability of MTOR and SMG1. Positively regulates the assembly and activity of the mTORC1 complex.</text>
</comment>
<protein>
    <recommendedName>
        <fullName evidence="2">PIH1 domain-containing protein 1</fullName>
    </recommendedName>
</protein>
<accession>A0A7R9I485</accession>
<dbReference type="GO" id="GO:1990904">
    <property type="term" value="C:ribonucleoprotein complex"/>
    <property type="evidence" value="ECO:0007669"/>
    <property type="project" value="TreeGrafter"/>
</dbReference>
<dbReference type="Pfam" id="PF18201">
    <property type="entry name" value="PIH1_CS"/>
    <property type="match status" value="1"/>
</dbReference>
<dbReference type="Pfam" id="PF08190">
    <property type="entry name" value="PIH1"/>
    <property type="match status" value="1"/>
</dbReference>
<feature type="domain" description="PIH1 N-terminal" evidence="5">
    <location>
        <begin position="113"/>
        <end position="242"/>
    </location>
</feature>
<dbReference type="InterPro" id="IPR012981">
    <property type="entry name" value="PIH1_N"/>
</dbReference>
<proteinExistence type="inferred from homology"/>
<evidence type="ECO:0000256" key="1">
    <source>
        <dbReference type="ARBA" id="ARBA00008511"/>
    </source>
</evidence>